<feature type="non-terminal residue" evidence="1">
    <location>
        <position position="1"/>
    </location>
</feature>
<keyword evidence="2" id="KW-1185">Reference proteome</keyword>
<accession>A0ACA9PYM4</accession>
<reference evidence="1" key="1">
    <citation type="submission" date="2021-06" db="EMBL/GenBank/DDBJ databases">
        <authorList>
            <person name="Kallberg Y."/>
            <person name="Tangrot J."/>
            <person name="Rosling A."/>
        </authorList>
    </citation>
    <scope>NUCLEOTIDE SEQUENCE</scope>
    <source>
        <strain evidence="1">CL356</strain>
    </source>
</reference>
<organism evidence="1 2">
    <name type="scientific">Acaulospora colombiana</name>
    <dbReference type="NCBI Taxonomy" id="27376"/>
    <lineage>
        <taxon>Eukaryota</taxon>
        <taxon>Fungi</taxon>
        <taxon>Fungi incertae sedis</taxon>
        <taxon>Mucoromycota</taxon>
        <taxon>Glomeromycotina</taxon>
        <taxon>Glomeromycetes</taxon>
        <taxon>Diversisporales</taxon>
        <taxon>Acaulosporaceae</taxon>
        <taxon>Acaulospora</taxon>
    </lineage>
</organism>
<comment type="caution">
    <text evidence="1">The sequence shown here is derived from an EMBL/GenBank/DDBJ whole genome shotgun (WGS) entry which is preliminary data.</text>
</comment>
<protein>
    <submittedName>
        <fullName evidence="1">14379_t:CDS:1</fullName>
    </submittedName>
</protein>
<proteinExistence type="predicted"/>
<evidence type="ECO:0000313" key="2">
    <source>
        <dbReference type="Proteomes" id="UP000789525"/>
    </source>
</evidence>
<sequence length="109" mass="12144">VVKELRRERRGKVVELQGVRGSWMKPTNTLSVCNTPELITGLTGSESSPFKRLAIKSRESGMDRGELDEPEEEDSRDSREARSAENEFSGIGLERRHTGLSSSREVDGP</sequence>
<name>A0ACA9PYM4_9GLOM</name>
<dbReference type="Proteomes" id="UP000789525">
    <property type="component" value="Unassembled WGS sequence"/>
</dbReference>
<evidence type="ECO:0000313" key="1">
    <source>
        <dbReference type="EMBL" id="CAG8728967.1"/>
    </source>
</evidence>
<dbReference type="EMBL" id="CAJVPT010041904">
    <property type="protein sequence ID" value="CAG8728967.1"/>
    <property type="molecule type" value="Genomic_DNA"/>
</dbReference>
<gene>
    <name evidence="1" type="ORF">ACOLOM_LOCUS11521</name>
</gene>